<dbReference type="Pfam" id="PF00373">
    <property type="entry name" value="FERM_M"/>
    <property type="match status" value="1"/>
</dbReference>
<dbReference type="Gene3D" id="1.20.5.190">
    <property type="match status" value="1"/>
</dbReference>
<name>A0A2R5G041_9STRA</name>
<feature type="compositionally biased region" description="Polar residues" evidence="1">
    <location>
        <begin position="418"/>
        <end position="428"/>
    </location>
</feature>
<proteinExistence type="predicted"/>
<evidence type="ECO:0000256" key="1">
    <source>
        <dbReference type="SAM" id="MobiDB-lite"/>
    </source>
</evidence>
<feature type="compositionally biased region" description="Acidic residues" evidence="1">
    <location>
        <begin position="700"/>
        <end position="713"/>
    </location>
</feature>
<protein>
    <submittedName>
        <fullName evidence="3">Moesin/ezrin/radixin-like 1</fullName>
    </submittedName>
</protein>
<feature type="region of interest" description="Disordered" evidence="1">
    <location>
        <begin position="322"/>
        <end position="514"/>
    </location>
</feature>
<evidence type="ECO:0000313" key="3">
    <source>
        <dbReference type="EMBL" id="GBG24360.1"/>
    </source>
</evidence>
<dbReference type="InParanoid" id="A0A2R5G041"/>
<dbReference type="CDD" id="cd14473">
    <property type="entry name" value="FERM_B-lobe"/>
    <property type="match status" value="1"/>
</dbReference>
<organism evidence="3 4">
    <name type="scientific">Hondaea fermentalgiana</name>
    <dbReference type="NCBI Taxonomy" id="2315210"/>
    <lineage>
        <taxon>Eukaryota</taxon>
        <taxon>Sar</taxon>
        <taxon>Stramenopiles</taxon>
        <taxon>Bigyra</taxon>
        <taxon>Labyrinthulomycetes</taxon>
        <taxon>Thraustochytrida</taxon>
        <taxon>Thraustochytriidae</taxon>
        <taxon>Hondaea</taxon>
    </lineage>
</organism>
<feature type="compositionally biased region" description="Acidic residues" evidence="1">
    <location>
        <begin position="365"/>
        <end position="379"/>
    </location>
</feature>
<dbReference type="AlphaFoldDB" id="A0A2R5G041"/>
<dbReference type="InterPro" id="IPR014352">
    <property type="entry name" value="FERM/acyl-CoA-bd_prot_sf"/>
</dbReference>
<feature type="domain" description="FERM" evidence="2">
    <location>
        <begin position="1"/>
        <end position="307"/>
    </location>
</feature>
<reference evidence="3 4" key="1">
    <citation type="submission" date="2017-12" db="EMBL/GenBank/DDBJ databases">
        <title>Sequencing, de novo assembly and annotation of complete genome of a new Thraustochytrid species, strain FCC1311.</title>
        <authorList>
            <person name="Sedici K."/>
            <person name="Godart F."/>
            <person name="Aiese Cigliano R."/>
            <person name="Sanseverino W."/>
            <person name="Barakat M."/>
            <person name="Ortet P."/>
            <person name="Marechal E."/>
            <person name="Cagnac O."/>
            <person name="Amato A."/>
        </authorList>
    </citation>
    <scope>NUCLEOTIDE SEQUENCE [LARGE SCALE GENOMIC DNA]</scope>
</reference>
<dbReference type="SMART" id="SM00015">
    <property type="entry name" value="IQ"/>
    <property type="match status" value="3"/>
</dbReference>
<dbReference type="EMBL" id="BEYU01000005">
    <property type="protein sequence ID" value="GBG24360.1"/>
    <property type="molecule type" value="Genomic_DNA"/>
</dbReference>
<keyword evidence="4" id="KW-1185">Reference proteome</keyword>
<dbReference type="CDD" id="cd23767">
    <property type="entry name" value="IQCD"/>
    <property type="match status" value="1"/>
</dbReference>
<dbReference type="SMART" id="SM00295">
    <property type="entry name" value="B41"/>
    <property type="match status" value="1"/>
</dbReference>
<feature type="region of interest" description="Disordered" evidence="1">
    <location>
        <begin position="684"/>
        <end position="776"/>
    </location>
</feature>
<gene>
    <name evidence="3" type="ORF">FCC1311_005782</name>
</gene>
<accession>A0A2R5G041</accession>
<feature type="compositionally biased region" description="Polar residues" evidence="1">
    <location>
        <begin position="724"/>
        <end position="733"/>
    </location>
</feature>
<feature type="compositionally biased region" description="Basic and acidic residues" evidence="1">
    <location>
        <begin position="454"/>
        <end position="514"/>
    </location>
</feature>
<dbReference type="Gene3D" id="1.20.80.10">
    <property type="match status" value="1"/>
</dbReference>
<sequence>MSTAIYLLDQTHRQLDLAQGASAKVRDACEAMGRALGLIDSERVAQYFAIVANVDGKRREIIIPEQDSVSHWAPRCHKLFFRILTFVEGVLHSRDPGILNLRYIQAVHDVLSGRLSVPEHLVEHLAALQLQKRYGPYNKGVHKSGFVVDHMLELVPRSALPLRKPSRWESDIFAAYEGLSGRRIDPSAEFLNLLEGLKRYGEHRFSADRGNSPSGAHGALIASRRGISFEPTDESWEWTEIASWSMKSNNPQWIAFDLLRPEADASSDGPSDDDNNEGSVEFLCTDEDATDLAIICWKYAQVLASASRPLVDVASPPTTQRRNLVSYESDGSISTLRAQPGSSFKSAANRSTQSDDEDNRGQSDDNQDEQSDDDLGEQGDDNHAEQDNENQGEQSVDDHAEQHNDDHSEHASGVGTDRSVQNNTNENVGSKDADDTAEKKESDSRRSGNVADDTTSHRTTSKELISDDEKSSDHGQALNKDEQDADPDRGPLTEDNNNNEHGESERPDDSEESLRERAAVLLQAHARGVLQRIRIDAELAAMEEEAREVGAVRIQAAYRGYAARRAFDEMEEEFAAIFIQAHVRRFLVRCKTSLNIGAVSDESLPSIATGISSRIATGISSSIATGISCWVSARITAAGFSSSSRIGTTPAWSGFHIFITGAATRESASAASTASRVRYASHRVPLPPRVAPPGLALYGADEDESEDDDDNDEDTRGDNDNKNTSKQVENAQATEPRVPAPRPPSVPPPSNTQPFIPPQPPRALPPNAPDDGEYSV</sequence>
<evidence type="ECO:0000259" key="2">
    <source>
        <dbReference type="PROSITE" id="PS50057"/>
    </source>
</evidence>
<dbReference type="SUPFAM" id="SSF52540">
    <property type="entry name" value="P-loop containing nucleoside triphosphate hydrolases"/>
    <property type="match status" value="1"/>
</dbReference>
<dbReference type="OrthoDB" id="6018897at2759"/>
<dbReference type="PROSITE" id="PS50096">
    <property type="entry name" value="IQ"/>
    <property type="match status" value="2"/>
</dbReference>
<dbReference type="InterPro" id="IPR035963">
    <property type="entry name" value="FERM_2"/>
</dbReference>
<feature type="compositionally biased region" description="Basic and acidic residues" evidence="1">
    <location>
        <begin position="714"/>
        <end position="723"/>
    </location>
</feature>
<comment type="caution">
    <text evidence="3">The sequence shown here is derived from an EMBL/GenBank/DDBJ whole genome shotgun (WGS) entry which is preliminary data.</text>
</comment>
<dbReference type="InterPro" id="IPR019749">
    <property type="entry name" value="Band_41_domain"/>
</dbReference>
<dbReference type="InterPro" id="IPR027417">
    <property type="entry name" value="P-loop_NTPase"/>
</dbReference>
<feature type="compositionally biased region" description="Basic and acidic residues" evidence="1">
    <location>
        <begin position="396"/>
        <end position="410"/>
    </location>
</feature>
<dbReference type="InterPro" id="IPR000048">
    <property type="entry name" value="IQ_motif_EF-hand-BS"/>
</dbReference>
<feature type="compositionally biased region" description="Basic and acidic residues" evidence="1">
    <location>
        <begin position="429"/>
        <end position="446"/>
    </location>
</feature>
<dbReference type="PROSITE" id="PS50057">
    <property type="entry name" value="FERM_3"/>
    <property type="match status" value="1"/>
</dbReference>
<evidence type="ECO:0000313" key="4">
    <source>
        <dbReference type="Proteomes" id="UP000241890"/>
    </source>
</evidence>
<feature type="compositionally biased region" description="Polar residues" evidence="1">
    <location>
        <begin position="329"/>
        <end position="352"/>
    </location>
</feature>
<feature type="compositionally biased region" description="Pro residues" evidence="1">
    <location>
        <begin position="738"/>
        <end position="768"/>
    </location>
</feature>
<dbReference type="Pfam" id="PF00612">
    <property type="entry name" value="IQ"/>
    <property type="match status" value="3"/>
</dbReference>
<dbReference type="InterPro" id="IPR000299">
    <property type="entry name" value="FERM_domain"/>
</dbReference>
<dbReference type="InterPro" id="IPR019748">
    <property type="entry name" value="FERM_central"/>
</dbReference>
<dbReference type="Proteomes" id="UP000241890">
    <property type="component" value="Unassembled WGS sequence"/>
</dbReference>
<dbReference type="SUPFAM" id="SSF47031">
    <property type="entry name" value="Second domain of FERM"/>
    <property type="match status" value="1"/>
</dbReference>